<keyword evidence="2" id="KW-1185">Reference proteome</keyword>
<organism evidence="1 2">
    <name type="scientific">Gallintestinimicrobium propionicum</name>
    <dbReference type="NCBI Taxonomy" id="2981770"/>
    <lineage>
        <taxon>Bacteria</taxon>
        <taxon>Bacillati</taxon>
        <taxon>Bacillota</taxon>
        <taxon>Clostridia</taxon>
        <taxon>Lachnospirales</taxon>
        <taxon>Lachnospiraceae</taxon>
        <taxon>Gallintestinimicrobium</taxon>
    </lineage>
</organism>
<sequence>MRRAYALSEEEFCRAEAELELAVSLGLIGQAGFDALEQRRLQKNEENRRKKAAGEVFYGPCSFTRPMYLQYELTRFRLEFALPSRTVRDSGYCPEITEAQKRTFYQENQDLLTRAQGDLFSYEEIEAVIEKRLREAAYDRLVQDILCQSETRE</sequence>
<gene>
    <name evidence="1" type="ORF">LKD45_06370</name>
</gene>
<name>A0AAE3AUW4_9FIRM</name>
<evidence type="ECO:0000313" key="2">
    <source>
        <dbReference type="Proteomes" id="UP001199355"/>
    </source>
</evidence>
<dbReference type="RefSeq" id="WP_308728042.1">
    <property type="nucleotide sequence ID" value="NZ_JAJEQF010000012.1"/>
</dbReference>
<accession>A0AAE3AUW4</accession>
<comment type="caution">
    <text evidence="1">The sequence shown here is derived from an EMBL/GenBank/DDBJ whole genome shotgun (WGS) entry which is preliminary data.</text>
</comment>
<protein>
    <submittedName>
        <fullName evidence="1">Uncharacterized protein</fullName>
    </submittedName>
</protein>
<reference evidence="1 2" key="1">
    <citation type="submission" date="2021-10" db="EMBL/GenBank/DDBJ databases">
        <title>Anaerobic single-cell dispensing facilitates the cultivation of human gut bacteria.</title>
        <authorList>
            <person name="Afrizal A."/>
        </authorList>
    </citation>
    <scope>NUCLEOTIDE SEQUENCE [LARGE SCALE GENOMIC DNA]</scope>
    <source>
        <strain evidence="1 2">CLA-AA-H244</strain>
    </source>
</reference>
<dbReference type="EMBL" id="JAJEQF010000012">
    <property type="protein sequence ID" value="MCC2167321.1"/>
    <property type="molecule type" value="Genomic_DNA"/>
</dbReference>
<evidence type="ECO:0000313" key="1">
    <source>
        <dbReference type="EMBL" id="MCC2167321.1"/>
    </source>
</evidence>
<dbReference type="Proteomes" id="UP001199355">
    <property type="component" value="Unassembled WGS sequence"/>
</dbReference>
<dbReference type="AlphaFoldDB" id="A0AAE3AUW4"/>
<proteinExistence type="predicted"/>